<evidence type="ECO:0000256" key="4">
    <source>
        <dbReference type="ARBA" id="ARBA00022989"/>
    </source>
</evidence>
<keyword evidence="2" id="KW-1003">Cell membrane</keyword>
<feature type="transmembrane region" description="Helical" evidence="6">
    <location>
        <begin position="122"/>
        <end position="141"/>
    </location>
</feature>
<organism evidence="7">
    <name type="scientific">marine metagenome</name>
    <dbReference type="NCBI Taxonomy" id="408172"/>
    <lineage>
        <taxon>unclassified sequences</taxon>
        <taxon>metagenomes</taxon>
        <taxon>ecological metagenomes</taxon>
    </lineage>
</organism>
<keyword evidence="5 6" id="KW-0472">Membrane</keyword>
<reference evidence="7" key="1">
    <citation type="submission" date="2018-05" db="EMBL/GenBank/DDBJ databases">
        <authorList>
            <person name="Lanie J.A."/>
            <person name="Ng W.-L."/>
            <person name="Kazmierczak K.M."/>
            <person name="Andrzejewski T.M."/>
            <person name="Davidsen T.M."/>
            <person name="Wayne K.J."/>
            <person name="Tettelin H."/>
            <person name="Glass J.I."/>
            <person name="Rusch D."/>
            <person name="Podicherti R."/>
            <person name="Tsui H.-C.T."/>
            <person name="Winkler M.E."/>
        </authorList>
    </citation>
    <scope>NUCLEOTIDE SEQUENCE</scope>
</reference>
<comment type="subcellular location">
    <subcellularLocation>
        <location evidence="1">Cell membrane</location>
        <topology evidence="1">Multi-pass membrane protein</topology>
    </subcellularLocation>
</comment>
<evidence type="ECO:0000313" key="7">
    <source>
        <dbReference type="EMBL" id="SUZ55756.1"/>
    </source>
</evidence>
<dbReference type="NCBIfam" id="TIGR00374">
    <property type="entry name" value="flippase-like domain"/>
    <property type="match status" value="1"/>
</dbReference>
<dbReference type="PANTHER" id="PTHR39087:SF2">
    <property type="entry name" value="UPF0104 MEMBRANE PROTEIN MJ1595"/>
    <property type="match status" value="1"/>
</dbReference>
<feature type="transmembrane region" description="Helical" evidence="6">
    <location>
        <begin position="161"/>
        <end position="180"/>
    </location>
</feature>
<name>A0A381NMB8_9ZZZZ</name>
<dbReference type="GO" id="GO:0005886">
    <property type="term" value="C:plasma membrane"/>
    <property type="evidence" value="ECO:0007669"/>
    <property type="project" value="UniProtKB-SubCell"/>
</dbReference>
<gene>
    <name evidence="7" type="ORF">METZ01_LOCUS8610</name>
</gene>
<evidence type="ECO:0000256" key="6">
    <source>
        <dbReference type="SAM" id="Phobius"/>
    </source>
</evidence>
<evidence type="ECO:0000256" key="3">
    <source>
        <dbReference type="ARBA" id="ARBA00022692"/>
    </source>
</evidence>
<dbReference type="InterPro" id="IPR022791">
    <property type="entry name" value="L-PG_synthase/AglD"/>
</dbReference>
<evidence type="ECO:0000256" key="1">
    <source>
        <dbReference type="ARBA" id="ARBA00004651"/>
    </source>
</evidence>
<evidence type="ECO:0000256" key="2">
    <source>
        <dbReference type="ARBA" id="ARBA00022475"/>
    </source>
</evidence>
<keyword evidence="4 6" id="KW-1133">Transmembrane helix</keyword>
<feature type="transmembrane region" description="Helical" evidence="6">
    <location>
        <begin position="222"/>
        <end position="246"/>
    </location>
</feature>
<proteinExistence type="predicted"/>
<feature type="transmembrane region" description="Helical" evidence="6">
    <location>
        <begin position="37"/>
        <end position="58"/>
    </location>
</feature>
<accession>A0A381NMB8</accession>
<dbReference type="PANTHER" id="PTHR39087">
    <property type="entry name" value="UPF0104 MEMBRANE PROTEIN MJ1595"/>
    <property type="match status" value="1"/>
</dbReference>
<dbReference type="Pfam" id="PF03706">
    <property type="entry name" value="LPG_synthase_TM"/>
    <property type="match status" value="1"/>
</dbReference>
<dbReference type="AlphaFoldDB" id="A0A381NMB8"/>
<protein>
    <recommendedName>
        <fullName evidence="8">Flippase-like domain-containing protein</fullName>
    </recommendedName>
</protein>
<dbReference type="EMBL" id="UINC01000459">
    <property type="protein sequence ID" value="SUZ55756.1"/>
    <property type="molecule type" value="Genomic_DNA"/>
</dbReference>
<feature type="transmembrane region" description="Helical" evidence="6">
    <location>
        <begin position="299"/>
        <end position="321"/>
    </location>
</feature>
<evidence type="ECO:0000256" key="5">
    <source>
        <dbReference type="ARBA" id="ARBA00023136"/>
    </source>
</evidence>
<evidence type="ECO:0008006" key="8">
    <source>
        <dbReference type="Google" id="ProtNLM"/>
    </source>
</evidence>
<sequence length="334" mass="36417">MSRRTQIMIGGVLALFLLWLFLRESNAGNVFAELKRADYRWVLAATILTLLAVVHRAWRWHYLLLPIKSISLEPLTSAVFMGWTFNTLLPGRLGEIARAVLLGRRVGISKTAAFATIVLERLFDLMSILLILVTYLLFFPLPAGIVEDGTAIISGMRMSGLIALGGLVVAMIFLIGSQLMPRRMDAFLVRIAGWAPGNTGDQLLSVGRSFLTGFAGIKDPKLILTIVVHSLLIWANILVTFYMLFFAFDIDLPYYAVMPLMVAVVIGAMVPTPAAVGAFHAAALVALGTLWGVPNEQAVSYAIVCHAMAFGPITVIGIALLGREGLSMRRFEGL</sequence>
<keyword evidence="3 6" id="KW-0812">Transmembrane</keyword>